<dbReference type="HOGENOM" id="CLU_2187558_0_0_1"/>
<protein>
    <submittedName>
        <fullName evidence="3">Uncharacterized protein</fullName>
    </submittedName>
</protein>
<dbReference type="GeneID" id="835592"/>
<evidence type="ECO:0000313" key="1">
    <source>
        <dbReference type="Araport" id="AT5G55010"/>
    </source>
</evidence>
<dbReference type="AlphaFoldDB" id="Q9FIA5"/>
<dbReference type="KEGG" id="ath:AT5G55010"/>
<dbReference type="EMBL" id="AB017059">
    <property type="protein sequence ID" value="BAB10575.1"/>
    <property type="molecule type" value="Genomic_DNA"/>
</dbReference>
<evidence type="ECO:0000313" key="4">
    <source>
        <dbReference type="Proteomes" id="UP000006548"/>
    </source>
</evidence>
<dbReference type="EMBL" id="CP002688">
    <property type="protein sequence ID" value="AED96569.1"/>
    <property type="molecule type" value="Genomic_DNA"/>
</dbReference>
<dbReference type="PaxDb" id="3702-AT5G55010.1"/>
<gene>
    <name evidence="1 2" type="ordered locus">At5g55010</name>
    <name evidence="2" type="ORF">K13P22.1</name>
    <name evidence="2" type="ORF">K13P22_1</name>
</gene>
<evidence type="ECO:0000313" key="3">
    <source>
        <dbReference type="EMBL" id="BAB10575.1"/>
    </source>
</evidence>
<dbReference type="iPTMnet" id="Q9FIA5"/>
<keyword evidence="4" id="KW-1185">Reference proteome</keyword>
<reference evidence="2 4" key="2">
    <citation type="journal article" date="2000" name="Nature">
        <title>Sequence and analysis of chromosome 5 of the plant Arabidopsis thaliana.</title>
        <authorList>
            <consortium name="Kazusa DNA Research Institute"/>
            <consortium name="Cold Spring Harbor and Washington University in St Louis Sequencing Consortium"/>
            <consortium name="European Union Arabidopsis Genome Sequencing Consortium"/>
            <person name="Tabata S."/>
            <person name="Kaneko T."/>
            <person name="Nakamura Y."/>
            <person name="Kotani H."/>
            <person name="Kato T."/>
            <person name="Asamizu E."/>
            <person name="Miyajima N."/>
            <person name="Sasamoto S."/>
            <person name="Kimura T."/>
            <person name="Hosouchi T."/>
            <person name="Kawashima K."/>
            <person name="Kohara M."/>
            <person name="Matsumoto M."/>
            <person name="Matsuno A."/>
            <person name="Muraki A."/>
            <person name="Nakayama S."/>
            <person name="Nakazaki N."/>
            <person name="Naruo K."/>
            <person name="Okumura S."/>
            <person name="Shinpo S."/>
            <person name="Takeuchi C."/>
            <person name="Wada T."/>
            <person name="Watanabe A."/>
            <person name="Yamada M."/>
            <person name="Yasuda M."/>
            <person name="Sato S."/>
            <person name="de la Bastide M."/>
            <person name="Huang E."/>
            <person name="Spiegel L."/>
            <person name="Gnoj L."/>
            <person name="O'Shaughnessy A."/>
            <person name="Preston R."/>
            <person name="Habermann K."/>
            <person name="Murray J."/>
            <person name="Johnson D."/>
            <person name="Rohlfing T."/>
            <person name="Nelson J."/>
            <person name="Stoneking T."/>
            <person name="Pepin K."/>
            <person name="Spieth J."/>
            <person name="Sekhon M."/>
            <person name="Armstrong J."/>
            <person name="Becker M."/>
            <person name="Belter E."/>
            <person name="Cordum H."/>
            <person name="Cordes M."/>
            <person name="Courtney L."/>
            <person name="Courtney W."/>
            <person name="Dante M."/>
            <person name="Du H."/>
            <person name="Edwards J."/>
            <person name="Fryman J."/>
            <person name="Haakensen B."/>
            <person name="Lamar E."/>
            <person name="Latreille P."/>
            <person name="Leonard S."/>
            <person name="Meyer R."/>
            <person name="Mulvaney E."/>
            <person name="Ozersky P."/>
            <person name="Riley A."/>
            <person name="Strowmatt C."/>
            <person name="Wagner-McPherson C."/>
            <person name="Wollam A."/>
            <person name="Yoakum M."/>
            <person name="Bell M."/>
            <person name="Dedhia N."/>
            <person name="Parnell L."/>
            <person name="Shah R."/>
            <person name="Rodriguez M."/>
            <person name="See L.H."/>
            <person name="Vil D."/>
            <person name="Baker J."/>
            <person name="Kirchoff K."/>
            <person name="Toth K."/>
            <person name="King L."/>
            <person name="Bahret A."/>
            <person name="Miller B."/>
            <person name="Marra M."/>
            <person name="Martienssen R."/>
            <person name="McCombie W.R."/>
            <person name="Wilson R.K."/>
            <person name="Murphy G."/>
            <person name="Bancroft I."/>
            <person name="Volckaert G."/>
            <person name="Wambutt R."/>
            <person name="Dusterhoft A."/>
            <person name="Stiekema W."/>
            <person name="Pohl T."/>
            <person name="Entian K.D."/>
            <person name="Terryn N."/>
            <person name="Hartley N."/>
            <person name="Bent E."/>
            <person name="Johnson S."/>
            <person name="Langham S.A."/>
            <person name="McCullagh B."/>
            <person name="Robben J."/>
            <person name="Grymonprez B."/>
            <person name="Zimmermann W."/>
            <person name="Ramsperger U."/>
            <person name="Wedler H."/>
            <person name="Balke K."/>
            <person name="Wedler E."/>
            <person name="Peters S."/>
            <person name="van Staveren M."/>
            <person name="Dirkse W."/>
            <person name="Mooijman P."/>
            <person name="Lankhorst R.K."/>
            <person name="Weitzenegger T."/>
            <person name="Bothe G."/>
            <person name="Rose M."/>
            <person name="Hauf J."/>
            <person name="Berneiser S."/>
            <person name="Hempel S."/>
            <person name="Feldpausch M."/>
            <person name="Lamberth S."/>
            <person name="Villarroel R."/>
            <person name="Gielen J."/>
            <person name="Ardiles W."/>
            <person name="Bents O."/>
            <person name="Lemcke K."/>
            <person name="Kolesov G."/>
            <person name="Mayer K."/>
            <person name="Rudd S."/>
            <person name="Schoof H."/>
            <person name="Schueller C."/>
            <person name="Zaccaria P."/>
            <person name="Mewes H.W."/>
            <person name="Bevan M."/>
            <person name="Fransz P."/>
        </authorList>
    </citation>
    <scope>NUCLEOTIDE SEQUENCE [LARGE SCALE GENOMIC DNA]</scope>
    <source>
        <strain evidence="4">cv. Columbia</strain>
    </source>
</reference>
<dbReference type="Araport" id="AT5G55010"/>
<reference evidence="4" key="5">
    <citation type="journal article" date="2017" name="Plant J.">
        <title>Araport11: a complete reannotation of the Arabidopsis thaliana reference genome.</title>
        <authorList>
            <person name="Cheng C.Y."/>
            <person name="Krishnakumar V."/>
            <person name="Chan A.P."/>
            <person name="Thibaud-Nissen F."/>
            <person name="Schobel S."/>
            <person name="Town C.D."/>
        </authorList>
    </citation>
    <scope>GENOME REANNOTATION</scope>
    <source>
        <strain evidence="4">cv. Columbia</strain>
    </source>
</reference>
<sequence>MLKILGFSGNNKVPKDTSFELPDHVTTIERNCTCFHESKTTKEGINLKAFPVKSNSFSLSVIYEKLENLVIKISLNTYSLYDFKFVSNFLDRKSRQITFLLCFHIYFNY</sequence>
<reference evidence="2" key="4">
    <citation type="submission" date="2016-05" db="EMBL/GenBank/DDBJ databases">
        <authorList>
            <person name="Krishnakumar V."/>
            <person name="Cheng C.-Y."/>
            <person name="Chan A.P."/>
            <person name="Schobel S."/>
            <person name="Kim M."/>
            <person name="Ferlanti E.S."/>
            <person name="Belyaeva I."/>
            <person name="Rosen B.D."/>
            <person name="Micklem G."/>
            <person name="Miller J.R."/>
            <person name="Vaughn M."/>
            <person name="Town C.D."/>
        </authorList>
    </citation>
    <scope>NUCLEOTIDE SEQUENCE</scope>
</reference>
<organism evidence="3">
    <name type="scientific">Arabidopsis thaliana</name>
    <name type="common">Mouse-ear cress</name>
    <dbReference type="NCBI Taxonomy" id="3702"/>
    <lineage>
        <taxon>Eukaryota</taxon>
        <taxon>Viridiplantae</taxon>
        <taxon>Streptophyta</taxon>
        <taxon>Embryophyta</taxon>
        <taxon>Tracheophyta</taxon>
        <taxon>Spermatophyta</taxon>
        <taxon>Magnoliopsida</taxon>
        <taxon>eudicotyledons</taxon>
        <taxon>Gunneridae</taxon>
        <taxon>Pentapetalae</taxon>
        <taxon>rosids</taxon>
        <taxon>malvids</taxon>
        <taxon>Brassicales</taxon>
        <taxon>Brassicaceae</taxon>
        <taxon>Camelineae</taxon>
        <taxon>Arabidopsis</taxon>
    </lineage>
</organism>
<reference evidence="3" key="1">
    <citation type="journal article" date="1999" name="DNA Res.">
        <title>Structural analysis of Arabidopsis thaliana chromosome 5. IX. Sequence features of the regions of 1,011,550 bp covered by seventeen P1 and TAC clones.</title>
        <authorList>
            <person name="Kaneko T."/>
            <person name="Katoh T."/>
            <person name="Sato S."/>
            <person name="Nakamura Y."/>
            <person name="Asamizu E."/>
            <person name="Kotani H."/>
            <person name="Miyajima N."/>
            <person name="Tabata S."/>
        </authorList>
    </citation>
    <scope>NUCLEOTIDE SEQUENCE [LARGE SCALE GENOMIC DNA]</scope>
</reference>
<dbReference type="TAIR" id="AT5G55010"/>
<accession>Q9FIA5</accession>
<evidence type="ECO:0000313" key="2">
    <source>
        <dbReference type="EMBL" id="AED96569.1"/>
    </source>
</evidence>
<dbReference type="Proteomes" id="UP000006548">
    <property type="component" value="Chromosome 5"/>
</dbReference>
<name>Q9FIA5_ARATH</name>
<reference evidence="2" key="3">
    <citation type="submission" date="2011-02" db="EMBL/GenBank/DDBJ databases">
        <authorList>
            <consortium name="TAIR"/>
            <person name="Swarbreck D."/>
            <person name="Lamesch P."/>
            <person name="Wilks C."/>
            <person name="Huala E."/>
        </authorList>
    </citation>
    <scope>NUCLEOTIDE SEQUENCE</scope>
</reference>
<proteinExistence type="predicted"/>